<dbReference type="SUPFAM" id="SSF89796">
    <property type="entry name" value="CoA-transferase family III (CaiB/BaiF)"/>
    <property type="match status" value="2"/>
</dbReference>
<dbReference type="PANTHER" id="PTHR48228">
    <property type="entry name" value="SUCCINYL-COA--D-CITRAMALATE COA-TRANSFERASE"/>
    <property type="match status" value="1"/>
</dbReference>
<sequence length="812" mass="87392">MTDQPGPLSRFRVLEIGGGDSVAYCGKLFADFGAEVIKCEPEGGDPRRAEGPQVDTGSGRTSAFVAWLNTNKLSVTADPATAEGAEAIRALLRSCDLLLDGRAPKEIDASALIHADLQAADPGLTIVGISWFGNQGPYRDFEGTDAVVRSLAGVVYEAGPAEGPPMLATEGQAAVIGALTAFLPAAATLWDSASGGRRFTSSIHAAVSHISEYDIGLQMDLGKRGRVGVNVFGRTYPAGPYPTAQGWLGVTIMSPQQWVSFCKMLGVPELGTDDRYDTAPKRQAVAEELDLILKPLLKQKPAAEWFALGIENKVPLAILPGVDEIATLPFHHQRKSFGTVTVGATTFDAPILPNQLTGTPPVRHGTAPLPGSTDWSSLPGRTRMAPAKVAEGLPLRNLRILDLSMGWAGPVAVRQLADLGADVVKVESCENPDWFRGIDTRGVYYVEKYFERHMGWQYMNRNKRGITLDISSDKGRALVLELAKTADVVIDSYAADVMPKFRLDSKVFLDLNPRIIAVTMPAFGMFTDWRHGRAYGSTLEHASGLPSVNGRPEDPPAMSHAVMGDPIGGMTAASSIMIALLAREATGKGQHIDIAQAQCLLPLFAESIISHAVTGKVPPRLGNRHPRYAPHGCYRLMGDDSWMTIAVRSDAEWRGLCDAMHRSDLAEDPALATAEGRRAHHDRIDAAISAWLVNVRGFGALTDLQARGIAAGTVRQPLELGIDPHMIATGRYETMTRPFIGGHLQPRPAYVEGDATTGYPNRFPSPTVGQHNREVLQGELGVTDAEFDALLAEGIIGFEARPRRPRKKAAAR</sequence>
<gene>
    <name evidence="3" type="ORF">GCM10011360_09510</name>
</gene>
<dbReference type="RefSeq" id="WP_188476520.1">
    <property type="nucleotide sequence ID" value="NZ_BMFJ01000001.1"/>
</dbReference>
<dbReference type="InterPro" id="IPR044855">
    <property type="entry name" value="CoA-Trfase_III_dom3_sf"/>
</dbReference>
<evidence type="ECO:0000313" key="4">
    <source>
        <dbReference type="Proteomes" id="UP000612855"/>
    </source>
</evidence>
<dbReference type="InterPro" id="IPR050509">
    <property type="entry name" value="CoA-transferase_III"/>
</dbReference>
<dbReference type="Gene3D" id="3.30.1540.10">
    <property type="entry name" value="formyl-coa transferase, domain 3"/>
    <property type="match status" value="2"/>
</dbReference>
<comment type="caution">
    <text evidence="3">The sequence shown here is derived from an EMBL/GenBank/DDBJ whole genome shotgun (WGS) entry which is preliminary data.</text>
</comment>
<dbReference type="Proteomes" id="UP000612855">
    <property type="component" value="Unassembled WGS sequence"/>
</dbReference>
<protein>
    <submittedName>
        <fullName evidence="3">CoA transferase</fullName>
    </submittedName>
</protein>
<accession>A0A917A286</accession>
<dbReference type="InterPro" id="IPR003673">
    <property type="entry name" value="CoA-Trfase_fam_III"/>
</dbReference>
<dbReference type="Pfam" id="PF02515">
    <property type="entry name" value="CoA_transf_3"/>
    <property type="match status" value="2"/>
</dbReference>
<dbReference type="Gene3D" id="3.40.50.10540">
    <property type="entry name" value="Crotonobetainyl-coa:carnitine coa-transferase, domain 1"/>
    <property type="match status" value="2"/>
</dbReference>
<dbReference type="PANTHER" id="PTHR48228:SF6">
    <property type="entry name" value="L-CARNITINE COA-TRANSFERASE"/>
    <property type="match status" value="1"/>
</dbReference>
<keyword evidence="1 3" id="KW-0808">Transferase</keyword>
<name>A0A917A286_9RHOB</name>
<organism evidence="3 4">
    <name type="scientific">Primorskyibacter flagellatus</name>
    <dbReference type="NCBI Taxonomy" id="1387277"/>
    <lineage>
        <taxon>Bacteria</taxon>
        <taxon>Pseudomonadati</taxon>
        <taxon>Pseudomonadota</taxon>
        <taxon>Alphaproteobacteria</taxon>
        <taxon>Rhodobacterales</taxon>
        <taxon>Roseobacteraceae</taxon>
        <taxon>Primorskyibacter</taxon>
    </lineage>
</organism>
<feature type="region of interest" description="Disordered" evidence="2">
    <location>
        <begin position="353"/>
        <end position="380"/>
    </location>
</feature>
<dbReference type="InterPro" id="IPR023606">
    <property type="entry name" value="CoA-Trfase_III_dom_1_sf"/>
</dbReference>
<reference evidence="4" key="1">
    <citation type="journal article" date="2019" name="Int. J. Syst. Evol. Microbiol.">
        <title>The Global Catalogue of Microorganisms (GCM) 10K type strain sequencing project: providing services to taxonomists for standard genome sequencing and annotation.</title>
        <authorList>
            <consortium name="The Broad Institute Genomics Platform"/>
            <consortium name="The Broad Institute Genome Sequencing Center for Infectious Disease"/>
            <person name="Wu L."/>
            <person name="Ma J."/>
        </authorList>
    </citation>
    <scope>NUCLEOTIDE SEQUENCE [LARGE SCALE GENOMIC DNA]</scope>
    <source>
        <strain evidence="4">CGMCC 1.12664</strain>
    </source>
</reference>
<dbReference type="GO" id="GO:0016740">
    <property type="term" value="F:transferase activity"/>
    <property type="evidence" value="ECO:0007669"/>
    <property type="project" value="UniProtKB-KW"/>
</dbReference>
<evidence type="ECO:0000256" key="1">
    <source>
        <dbReference type="ARBA" id="ARBA00022679"/>
    </source>
</evidence>
<keyword evidence="4" id="KW-1185">Reference proteome</keyword>
<proteinExistence type="predicted"/>
<evidence type="ECO:0000313" key="3">
    <source>
        <dbReference type="EMBL" id="GGE23099.1"/>
    </source>
</evidence>
<dbReference type="EMBL" id="BMFJ01000001">
    <property type="protein sequence ID" value="GGE23099.1"/>
    <property type="molecule type" value="Genomic_DNA"/>
</dbReference>
<dbReference type="AlphaFoldDB" id="A0A917A286"/>
<evidence type="ECO:0000256" key="2">
    <source>
        <dbReference type="SAM" id="MobiDB-lite"/>
    </source>
</evidence>